<comment type="caution">
    <text evidence="3">The sequence shown here is derived from an EMBL/GenBank/DDBJ whole genome shotgun (WGS) entry which is preliminary data.</text>
</comment>
<dbReference type="AlphaFoldDB" id="A0A368JYW6"/>
<dbReference type="EMBL" id="QOZG01000008">
    <property type="protein sequence ID" value="RCS22339.1"/>
    <property type="molecule type" value="Genomic_DNA"/>
</dbReference>
<organism evidence="3 4">
    <name type="scientific">Phyllobacterium salinisoli</name>
    <dbReference type="NCBI Taxonomy" id="1899321"/>
    <lineage>
        <taxon>Bacteria</taxon>
        <taxon>Pseudomonadati</taxon>
        <taxon>Pseudomonadota</taxon>
        <taxon>Alphaproteobacteria</taxon>
        <taxon>Hyphomicrobiales</taxon>
        <taxon>Phyllobacteriaceae</taxon>
        <taxon>Phyllobacterium</taxon>
    </lineage>
</organism>
<evidence type="ECO:0000259" key="2">
    <source>
        <dbReference type="PROSITE" id="PS50828"/>
    </source>
</evidence>
<feature type="compositionally biased region" description="Basic and acidic residues" evidence="1">
    <location>
        <begin position="95"/>
        <end position="108"/>
    </location>
</feature>
<feature type="compositionally biased region" description="Basic and acidic residues" evidence="1">
    <location>
        <begin position="24"/>
        <end position="36"/>
    </location>
</feature>
<sequence>MKPPKPKILKDKSPKSASDLPGLPERDPLRPEDRILWETVARTARKLKPQRRKPPKEPNDFHLWQAEIGGHQSAPPEKAEKTAPASGAEPKQVTKPREPYPLHPLDRPTHRKIAKGRLDIEARVDLHGMTQHEAHNFLYGFLLNARARGLRHVLVITGKGSSSRSEGILRQAVPHWFSTPAFRILVSAYEDAARHHGGHGALYVRLRRTVMGDLKEP</sequence>
<feature type="domain" description="Smr" evidence="2">
    <location>
        <begin position="124"/>
        <end position="207"/>
    </location>
</feature>
<dbReference type="RefSeq" id="WP_114441927.1">
    <property type="nucleotide sequence ID" value="NZ_QOZG01000008.1"/>
</dbReference>
<keyword evidence="4" id="KW-1185">Reference proteome</keyword>
<dbReference type="Gene3D" id="3.30.1370.110">
    <property type="match status" value="1"/>
</dbReference>
<dbReference type="PANTHER" id="PTHR35562:SF2">
    <property type="entry name" value="DNA ENDONUCLEASE SMRA-RELATED"/>
    <property type="match status" value="1"/>
</dbReference>
<evidence type="ECO:0000313" key="3">
    <source>
        <dbReference type="EMBL" id="RCS22339.1"/>
    </source>
</evidence>
<dbReference type="Pfam" id="PF01713">
    <property type="entry name" value="Smr"/>
    <property type="match status" value="1"/>
</dbReference>
<proteinExistence type="predicted"/>
<name>A0A368JYW6_9HYPH</name>
<accession>A0A368JYW6</accession>
<reference evidence="3 4" key="1">
    <citation type="submission" date="2018-07" db="EMBL/GenBank/DDBJ databases">
        <title>The draft genome of Phyllobacterium salinisoli.</title>
        <authorList>
            <person name="Liu L."/>
            <person name="Li L."/>
            <person name="Zhang X."/>
            <person name="Liang L."/>
        </authorList>
    </citation>
    <scope>NUCLEOTIDE SEQUENCE [LARGE SCALE GENOMIC DNA]</scope>
    <source>
        <strain evidence="3 4">LLAN61</strain>
    </source>
</reference>
<dbReference type="SMART" id="SM00463">
    <property type="entry name" value="SMR"/>
    <property type="match status" value="1"/>
</dbReference>
<feature type="region of interest" description="Disordered" evidence="1">
    <location>
        <begin position="1"/>
        <end position="113"/>
    </location>
</feature>
<dbReference type="Proteomes" id="UP000253420">
    <property type="component" value="Unassembled WGS sequence"/>
</dbReference>
<gene>
    <name evidence="3" type="ORF">DUT91_18190</name>
</gene>
<evidence type="ECO:0000256" key="1">
    <source>
        <dbReference type="SAM" id="MobiDB-lite"/>
    </source>
</evidence>
<protein>
    <submittedName>
        <fullName evidence="3">DNA mismatch repair protein MutS</fullName>
    </submittedName>
</protein>
<dbReference type="InterPro" id="IPR036063">
    <property type="entry name" value="Smr_dom_sf"/>
</dbReference>
<dbReference type="InterPro" id="IPR002625">
    <property type="entry name" value="Smr_dom"/>
</dbReference>
<feature type="compositionally biased region" description="Basic residues" evidence="1">
    <location>
        <begin position="43"/>
        <end position="54"/>
    </location>
</feature>
<dbReference type="OrthoDB" id="7165597at2"/>
<dbReference type="SUPFAM" id="SSF160443">
    <property type="entry name" value="SMR domain-like"/>
    <property type="match status" value="1"/>
</dbReference>
<dbReference type="PROSITE" id="PS50828">
    <property type="entry name" value="SMR"/>
    <property type="match status" value="1"/>
</dbReference>
<dbReference type="PANTHER" id="PTHR35562">
    <property type="entry name" value="DNA ENDONUCLEASE SMRA-RELATED"/>
    <property type="match status" value="1"/>
</dbReference>
<evidence type="ECO:0000313" key="4">
    <source>
        <dbReference type="Proteomes" id="UP000253420"/>
    </source>
</evidence>